<dbReference type="FunFam" id="2.130.10.30:FF:000071">
    <property type="entry name" value="Claret, isoform A"/>
    <property type="match status" value="1"/>
</dbReference>
<evidence type="ECO:0000256" key="1">
    <source>
        <dbReference type="ARBA" id="ARBA00022737"/>
    </source>
</evidence>
<feature type="compositionally biased region" description="Polar residues" evidence="3">
    <location>
        <begin position="1904"/>
        <end position="1925"/>
    </location>
</feature>
<feature type="region of interest" description="Disordered" evidence="3">
    <location>
        <begin position="1696"/>
        <end position="1717"/>
    </location>
</feature>
<dbReference type="EMBL" id="GAKP01021207">
    <property type="protein sequence ID" value="JAC37745.1"/>
    <property type="molecule type" value="Transcribed_RNA"/>
</dbReference>
<accession>A0A034V7M6</accession>
<dbReference type="InterPro" id="IPR000408">
    <property type="entry name" value="Reg_chr_condens"/>
</dbReference>
<feature type="region of interest" description="Disordered" evidence="3">
    <location>
        <begin position="463"/>
        <end position="502"/>
    </location>
</feature>
<dbReference type="PROSITE" id="PS50012">
    <property type="entry name" value="RCC1_3"/>
    <property type="match status" value="4"/>
</dbReference>
<evidence type="ECO:0000256" key="2">
    <source>
        <dbReference type="PROSITE-ProRule" id="PRU00235"/>
    </source>
</evidence>
<feature type="region of interest" description="Disordered" evidence="3">
    <location>
        <begin position="1903"/>
        <end position="1926"/>
    </location>
</feature>
<feature type="compositionally biased region" description="Basic and acidic residues" evidence="3">
    <location>
        <begin position="170"/>
        <end position="185"/>
    </location>
</feature>
<organism evidence="4">
    <name type="scientific">Bactrocera dorsalis</name>
    <name type="common">Oriental fruit fly</name>
    <name type="synonym">Dacus dorsalis</name>
    <dbReference type="NCBI Taxonomy" id="27457"/>
    <lineage>
        <taxon>Eukaryota</taxon>
        <taxon>Metazoa</taxon>
        <taxon>Ecdysozoa</taxon>
        <taxon>Arthropoda</taxon>
        <taxon>Hexapoda</taxon>
        <taxon>Insecta</taxon>
        <taxon>Pterygota</taxon>
        <taxon>Neoptera</taxon>
        <taxon>Endopterygota</taxon>
        <taxon>Diptera</taxon>
        <taxon>Brachycera</taxon>
        <taxon>Muscomorpha</taxon>
        <taxon>Tephritoidea</taxon>
        <taxon>Tephritidae</taxon>
        <taxon>Bactrocera</taxon>
        <taxon>Bactrocera</taxon>
    </lineage>
</organism>
<dbReference type="PANTHER" id="PTHR22870">
    <property type="entry name" value="REGULATOR OF CHROMOSOME CONDENSATION"/>
    <property type="match status" value="1"/>
</dbReference>
<feature type="repeat" description="RCC1" evidence="2">
    <location>
        <begin position="1254"/>
        <end position="1313"/>
    </location>
</feature>
<dbReference type="Pfam" id="PF00415">
    <property type="entry name" value="RCC1"/>
    <property type="match status" value="2"/>
</dbReference>
<dbReference type="InterPro" id="IPR009091">
    <property type="entry name" value="RCC1/BLIP-II"/>
</dbReference>
<dbReference type="SUPFAM" id="SSF50985">
    <property type="entry name" value="RCC1/BLIP-II"/>
    <property type="match status" value="1"/>
</dbReference>
<dbReference type="InterPro" id="IPR051210">
    <property type="entry name" value="Ub_ligase/GEF_domain"/>
</dbReference>
<evidence type="ECO:0000313" key="4">
    <source>
        <dbReference type="EMBL" id="JAC37745.1"/>
    </source>
</evidence>
<gene>
    <name evidence="4" type="primary">RPGRH</name>
</gene>
<proteinExistence type="predicted"/>
<evidence type="ECO:0000256" key="3">
    <source>
        <dbReference type="SAM" id="MobiDB-lite"/>
    </source>
</evidence>
<feature type="repeat" description="RCC1" evidence="2">
    <location>
        <begin position="1756"/>
        <end position="1807"/>
    </location>
</feature>
<reference evidence="4" key="1">
    <citation type="journal article" date="2014" name="BMC Genomics">
        <title>Characterizing the developmental transcriptome of the oriental fruit fly, Bactrocera dorsalis (Diptera: Tephritidae) through comparative genomic analysis with Drosophila melanogaster utilizing modENCODE datasets.</title>
        <authorList>
            <person name="Geib S.M."/>
            <person name="Calla B."/>
            <person name="Hall B."/>
            <person name="Hou S."/>
            <person name="Manoukis N.C."/>
        </authorList>
    </citation>
    <scope>NUCLEOTIDE SEQUENCE</scope>
    <source>
        <strain evidence="4">Punador</strain>
    </source>
</reference>
<feature type="region of interest" description="Disordered" evidence="3">
    <location>
        <begin position="170"/>
        <end position="199"/>
    </location>
</feature>
<dbReference type="Gene3D" id="2.130.10.30">
    <property type="entry name" value="Regulator of chromosome condensation 1/beta-lactamase-inhibitor protein II"/>
    <property type="match status" value="2"/>
</dbReference>
<feature type="repeat" description="RCC1" evidence="2">
    <location>
        <begin position="1365"/>
        <end position="1416"/>
    </location>
</feature>
<feature type="region of interest" description="Disordered" evidence="3">
    <location>
        <begin position="2026"/>
        <end position="2052"/>
    </location>
</feature>
<sequence length="2250" mass="248665">MAALLQELDIFELCPLITNLNCKLSTVSEYDARKQLLCLVSEENDIVLRYTSEGGQEVLKLVSWFRRTNRVIHDVCFDPSGTWLLVLCFDNTLHIVPALAVVDKTFMEPSNSTHPPQQPYSTTQITSYIIPFVGPHECPNSKRCPNQATYSENIAKQPPPVIPIAAAAEDKADSVCDEQEKHEAGAESEQLADTEKISSSRESIAQASQLLVEVEVNIEPKLPANINLDAYSHDVPASMLASTAPPNVVEDKTGNSQVMATSFMASVTCPYPLAVVWWQTIDGVNRAVIGYSDGSICFVGLSPNCPFVASTAIDTGSVVKLLICKDSTFESVMLLITSSLKQQFKLLLEQKAIKYIYPGEISPSAVHGRDSDWQIVMPLKTQSNCSDPASDNSALDEDVFLRNDEIPSTSAAAATCGGPAQPCHSLRRSVIIPGTHTPMSKTAMPPPPPPYSVAINRHLDTAPTTSTNVLSGNTAPATNTSASSSGSGSVPTTMSIGNGNSATGIRFTQQQLPELDDVNARAGILPAARARLASLKSLGTKKLNAIKMRLSDNRHKLEDYVSENTLGNFAIMDSPSLTPEVLNNSSGSFYTIQNLRNTYLLSALHSHTNNLTVHNIDINLKPLFLYKIPKNCYDILISSNLLYTIQYVDINAGDNAKECADLTNAERNTEKENRDTDTEKEEVIDLCEGNDTLLADINSAGSFSADTSATTSGPSTSDSLSHCNAINAVGVISSAMATLRAGDDDCFNGASQLTIFRFENETVLNLYQMATYRSSEPSEIITKEEKAKAFDFKDIRSPMDYVQFYEHADVKEEYSLRQMEIMKHEFPKINYDPCYVVTNKNVYYIQLKKEPFAIFLDSALAGEWKQCREFCNTFDLTYEACIEFAGDYLLRRKRVTQALVTYNSARIKPIRTALKLAMFGQTCALMHLCAMALKTTYLLRSKYFSSPIIKTLLKDITYRHSEDVRIILPLTAAKNSDVVINEGVSASDYNYGVDDSLSNLQMSPSSQFHLANLLLISLAERAVNDKNYLPLWNFLVTNTKYHTNMTSIVLCQSGLFSSALVLAKTRGVCIDTFLALTSVVGQEFGKYRKDSLQERNNNCFALGWYTEMNVCLYNLSEPIFAETITYLPQTAIDYFGFIQDKLPNIRPCVLERLERQLNPFAAVLRPMVSHTSSGHMEHNINDNKTFLYDFCKTVIETYLAVLIHMESQRSKSEHITNALSTFRITYEDNQFAIETSRFKPISAGCAHCACVVDGVAYFWGSNGVPCCYSVNKSSSDPPEPPHAVKSLDLLSLLNLEVHTVKCGRQHTLVLTNNGLYAFGNNNLLQLGIGRDMQVALQPMMLHAFDGKNITIIEAGQYHNAAVADGLLYTWGWGIYGQLGHGNCENVAEPKIVAFFKTKKVLQVSLGHAHSVVLCQTPNNPNATELYVFGSNHFGQLGIGSGPSGVEGQSNTSTDDEMHCASQVKSLVPIKLFVCDERIRLIHTKFFSNLAVDENGRMYTWGSSPQALRLANQIKRRANAKQKMEEHQRREMSKQFEATLPSENASVPCAAPSTSKSAYAEAPKSMVAEVASSILTDIVNENVTSIATNTDNTRETAATTESTTDSAFKEPELIEVLATTVTAEQEEVDELKDEDVKEIIVEGIANAETEITIQLVNEVVEEFVEEVKPMVAQPLKSLNPLKPATEELAAKHTDTPAPTIAVTAPPPTSTSTATNVTTEGDPCEHMTPHLVDTTEVAGQILQISSGLFHFALISSTCTLYTWGKNLEHQLGTGDKERRAVSKPSPVDCVDRPMYVDCGADFTLVMTTEFMVKAFGGNSNGQCGRDLGPSIDKMKQRVVCLPTTKRLMRFESQCVDVPVEINLPRPRIRLESEPVRYLKNIPKYQPQFMLEAGINFDNALNFERPSPSNQYKSTTQADSSENVVTGQDSDDMISSLENLSNNEANDGCSLNFSLLPSSGAAGALPLAAATADDAQHSAAVDDLTPDEQSYARLPVTENSDASGVCVAGQPSAEQCPLVATAKHDANDDVQTPTQAAGSQSTLTSNAPVEAEETVEDDANLQELRQYIHYCLYVFHGLYNPNRVCDFAKERLEYRIRTLMLNFKFVDAFVLCLQNCNSAGKALKIFAYFSKDTGSVPLRRQDVKYLIYYLLKHFMAQKFDMLECERFFLGDLDYYLLELSYVLFFNNNNTMLERNLNEKFKSYFAQEESQLNQNQNDAEQVHRKLDDTDVIFDSLSVKFKTIVCQRLMQHCNN</sequence>
<dbReference type="PRINTS" id="PR00633">
    <property type="entry name" value="RCCNDNSATION"/>
</dbReference>
<dbReference type="PANTHER" id="PTHR22870:SF466">
    <property type="entry name" value="ANKYRIN REPEAT-CONTAINING PROTEIN"/>
    <property type="match status" value="1"/>
</dbReference>
<feature type="repeat" description="RCC1" evidence="2">
    <location>
        <begin position="1313"/>
        <end position="1365"/>
    </location>
</feature>
<feature type="compositionally biased region" description="Polar residues" evidence="3">
    <location>
        <begin position="2026"/>
        <end position="2044"/>
    </location>
</feature>
<keyword evidence="1" id="KW-0677">Repeat</keyword>
<protein>
    <submittedName>
        <fullName evidence="4">X-linked retinitis pigmentosa GTPase regulator-like protein</fullName>
    </submittedName>
</protein>
<dbReference type="OrthoDB" id="16281at2759"/>
<name>A0A034V7M6_BACDO</name>
<dbReference type="SUPFAM" id="SSF75011">
    <property type="entry name" value="3-carboxy-cis,cis-mucoante lactonizing enzyme"/>
    <property type="match status" value="1"/>
</dbReference>
<feature type="compositionally biased region" description="Low complexity" evidence="3">
    <location>
        <begin position="471"/>
        <end position="493"/>
    </location>
</feature>
<dbReference type="Pfam" id="PF13540">
    <property type="entry name" value="RCC1_2"/>
    <property type="match status" value="1"/>
</dbReference>